<protein>
    <recommendedName>
        <fullName evidence="4">TerB family tellurite resistance protein</fullName>
    </recommendedName>
</protein>
<dbReference type="EMBL" id="JADFFL010000005">
    <property type="protein sequence ID" value="MBE9663109.1"/>
    <property type="molecule type" value="Genomic_DNA"/>
</dbReference>
<sequence length="209" mass="23869">MAYIKTTLLLLLISSGVRAQSFSEWFRQKNTQKKYLTQQIAALQVYSGYLSKGYRIAKGGLGSIGGYVGREFDLHGVYYDRLDHAGIVVKSDPQTAEILRWQSDIISQSEKIRKVAGLNSNEKDYVGKVCKALLDDCEARLNDLEVILGDHQTKMSDEERIRHLGRLHQAMQDNYRFSATFLVQIQLYVKNKSQEKQDVNSLNQLYANQ</sequence>
<dbReference type="AlphaFoldDB" id="A0A929PXF5"/>
<comment type="caution">
    <text evidence="2">The sequence shown here is derived from an EMBL/GenBank/DDBJ whole genome shotgun (WGS) entry which is preliminary data.</text>
</comment>
<dbReference type="RefSeq" id="WP_194112336.1">
    <property type="nucleotide sequence ID" value="NZ_JADFFL010000005.1"/>
</dbReference>
<evidence type="ECO:0000313" key="3">
    <source>
        <dbReference type="Proteomes" id="UP000622475"/>
    </source>
</evidence>
<feature type="chain" id="PRO_5037825398" description="TerB family tellurite resistance protein" evidence="1">
    <location>
        <begin position="20"/>
        <end position="209"/>
    </location>
</feature>
<organism evidence="2 3">
    <name type="scientific">Mucilaginibacter myungsuensis</name>
    <dbReference type="NCBI Taxonomy" id="649104"/>
    <lineage>
        <taxon>Bacteria</taxon>
        <taxon>Pseudomonadati</taxon>
        <taxon>Bacteroidota</taxon>
        <taxon>Sphingobacteriia</taxon>
        <taxon>Sphingobacteriales</taxon>
        <taxon>Sphingobacteriaceae</taxon>
        <taxon>Mucilaginibacter</taxon>
    </lineage>
</organism>
<gene>
    <name evidence="2" type="ORF">IRJ16_14565</name>
</gene>
<evidence type="ECO:0000256" key="1">
    <source>
        <dbReference type="SAM" id="SignalP"/>
    </source>
</evidence>
<keyword evidence="1" id="KW-0732">Signal</keyword>
<evidence type="ECO:0008006" key="4">
    <source>
        <dbReference type="Google" id="ProtNLM"/>
    </source>
</evidence>
<keyword evidence="3" id="KW-1185">Reference proteome</keyword>
<evidence type="ECO:0000313" key="2">
    <source>
        <dbReference type="EMBL" id="MBE9663109.1"/>
    </source>
</evidence>
<name>A0A929PXF5_9SPHI</name>
<dbReference type="Proteomes" id="UP000622475">
    <property type="component" value="Unassembled WGS sequence"/>
</dbReference>
<accession>A0A929PXF5</accession>
<feature type="signal peptide" evidence="1">
    <location>
        <begin position="1"/>
        <end position="19"/>
    </location>
</feature>
<proteinExistence type="predicted"/>
<reference evidence="2" key="1">
    <citation type="submission" date="2020-10" db="EMBL/GenBank/DDBJ databases">
        <title>Mucilaginibacter mali sp. nov., isolated from rhizosphere soil of apple orchard.</title>
        <authorList>
            <person name="Lee J.-S."/>
            <person name="Kim H.S."/>
            <person name="Kim J.-S."/>
        </authorList>
    </citation>
    <scope>NUCLEOTIDE SEQUENCE</scope>
    <source>
        <strain evidence="2">KCTC 22746</strain>
    </source>
</reference>